<dbReference type="InterPro" id="IPR036028">
    <property type="entry name" value="SH3-like_dom_sf"/>
</dbReference>
<sequence>MVHHALHHEHLHMEKRDKLDNKMRFIHNAPEMKAAVNGADAVQTVYTQVLVTKTGAFTKPTAGFSTPAGAAAAAGTQGPDDSKAKASSLAAQQASYLSAKSLAQAPNTTPAAAASTSVEPNTKPIQRTRSTESHTPVTVPTQRTRTTALSSSSAVEAAVGGTPLTQSRGPEAVAGTPLSNSHDSVISQKSDGMTTGAKAGLAIGILLVIAGALGLLLFCWRRRKQQARTDGAEQLDEKRATKDSFFGGSSAAAARGPQRESVQSEKSFQSTRTAATAPRLSLRPVTQFLPNILTGERNNTAGGSLGVPAMSEKPRSNPFDDPAALSEKNGASNPFDDGDGAVVDGKKTPGHSQNSSWEGSEPATPKSTKFGTAAAVAITGASAARGPNNVHRVQLDFKPSMEDEIELRSGQLVRMVHEYDDGWALCMRLDRSQQGVCPRTCLSKLPVKPRPQSPPGPNGAPGRPMGPPPPGMRRPSAPQVNNAMVPRPLTPTGRERSHTLGKDSSAPQSPAYRPRSQSMSGMERPTTPAAIPARKPVPGQAL</sequence>
<feature type="transmembrane region" description="Helical" evidence="4">
    <location>
        <begin position="199"/>
        <end position="220"/>
    </location>
</feature>
<dbReference type="Pfam" id="PF00018">
    <property type="entry name" value="SH3_1"/>
    <property type="match status" value="1"/>
</dbReference>
<reference evidence="6" key="1">
    <citation type="submission" date="2023-04" db="EMBL/GenBank/DDBJ databases">
        <title>Black Yeasts Isolated from many extreme environments.</title>
        <authorList>
            <person name="Coleine C."/>
            <person name="Stajich J.E."/>
            <person name="Selbmann L."/>
        </authorList>
    </citation>
    <scope>NUCLEOTIDE SEQUENCE</scope>
    <source>
        <strain evidence="6">CCFEE 5312</strain>
    </source>
</reference>
<feature type="compositionally biased region" description="Low complexity" evidence="3">
    <location>
        <begin position="107"/>
        <end position="117"/>
    </location>
</feature>
<dbReference type="EMBL" id="JAWDJX010000061">
    <property type="protein sequence ID" value="KAK3047488.1"/>
    <property type="molecule type" value="Genomic_DNA"/>
</dbReference>
<dbReference type="InterPro" id="IPR001452">
    <property type="entry name" value="SH3_domain"/>
</dbReference>
<feature type="region of interest" description="Disordered" evidence="3">
    <location>
        <begin position="442"/>
        <end position="542"/>
    </location>
</feature>
<evidence type="ECO:0000256" key="4">
    <source>
        <dbReference type="SAM" id="Phobius"/>
    </source>
</evidence>
<evidence type="ECO:0000313" key="6">
    <source>
        <dbReference type="EMBL" id="KAK3047488.1"/>
    </source>
</evidence>
<feature type="compositionally biased region" description="Low complexity" evidence="3">
    <location>
        <begin position="244"/>
        <end position="254"/>
    </location>
</feature>
<keyword evidence="4" id="KW-1133">Transmembrane helix</keyword>
<protein>
    <recommendedName>
        <fullName evidence="5">SH3 domain-containing protein</fullName>
    </recommendedName>
</protein>
<feature type="compositionally biased region" description="Low complexity" evidence="3">
    <location>
        <begin position="135"/>
        <end position="159"/>
    </location>
</feature>
<keyword evidence="7" id="KW-1185">Reference proteome</keyword>
<evidence type="ECO:0000256" key="2">
    <source>
        <dbReference type="PROSITE-ProRule" id="PRU00192"/>
    </source>
</evidence>
<feature type="region of interest" description="Disordered" evidence="3">
    <location>
        <begin position="107"/>
        <end position="192"/>
    </location>
</feature>
<dbReference type="PROSITE" id="PS50002">
    <property type="entry name" value="SH3"/>
    <property type="match status" value="1"/>
</dbReference>
<evidence type="ECO:0000256" key="1">
    <source>
        <dbReference type="ARBA" id="ARBA00022443"/>
    </source>
</evidence>
<name>A0AAJ0G838_9PEZI</name>
<feature type="compositionally biased region" description="Polar residues" evidence="3">
    <location>
        <begin position="177"/>
        <end position="192"/>
    </location>
</feature>
<feature type="region of interest" description="Disordered" evidence="3">
    <location>
        <begin position="58"/>
        <end position="87"/>
    </location>
</feature>
<keyword evidence="4" id="KW-0812">Transmembrane</keyword>
<feature type="region of interest" description="Disordered" evidence="3">
    <location>
        <begin position="228"/>
        <end position="368"/>
    </location>
</feature>
<keyword evidence="4" id="KW-0472">Membrane</keyword>
<comment type="caution">
    <text evidence="6">The sequence shown here is derived from an EMBL/GenBank/DDBJ whole genome shotgun (WGS) entry which is preliminary data.</text>
</comment>
<feature type="compositionally biased region" description="Polar residues" evidence="3">
    <location>
        <begin position="118"/>
        <end position="128"/>
    </location>
</feature>
<dbReference type="Gene3D" id="2.30.30.40">
    <property type="entry name" value="SH3 Domains"/>
    <property type="match status" value="1"/>
</dbReference>
<feature type="domain" description="SH3" evidence="5">
    <location>
        <begin position="386"/>
        <end position="447"/>
    </location>
</feature>
<keyword evidence="1 2" id="KW-0728">SH3 domain</keyword>
<evidence type="ECO:0000256" key="3">
    <source>
        <dbReference type="SAM" id="MobiDB-lite"/>
    </source>
</evidence>
<dbReference type="Proteomes" id="UP001271007">
    <property type="component" value="Unassembled WGS sequence"/>
</dbReference>
<feature type="compositionally biased region" description="Pro residues" evidence="3">
    <location>
        <begin position="448"/>
        <end position="472"/>
    </location>
</feature>
<dbReference type="SUPFAM" id="SSF50044">
    <property type="entry name" value="SH3-domain"/>
    <property type="match status" value="1"/>
</dbReference>
<organism evidence="6 7">
    <name type="scientific">Extremus antarcticus</name>
    <dbReference type="NCBI Taxonomy" id="702011"/>
    <lineage>
        <taxon>Eukaryota</taxon>
        <taxon>Fungi</taxon>
        <taxon>Dikarya</taxon>
        <taxon>Ascomycota</taxon>
        <taxon>Pezizomycotina</taxon>
        <taxon>Dothideomycetes</taxon>
        <taxon>Dothideomycetidae</taxon>
        <taxon>Mycosphaerellales</taxon>
        <taxon>Extremaceae</taxon>
        <taxon>Extremus</taxon>
    </lineage>
</organism>
<dbReference type="AlphaFoldDB" id="A0AAJ0G838"/>
<gene>
    <name evidence="6" type="ORF">LTR09_011117</name>
</gene>
<evidence type="ECO:0000313" key="7">
    <source>
        <dbReference type="Proteomes" id="UP001271007"/>
    </source>
</evidence>
<feature type="compositionally biased region" description="Polar residues" evidence="3">
    <location>
        <begin position="260"/>
        <end position="274"/>
    </location>
</feature>
<proteinExistence type="predicted"/>
<feature type="compositionally biased region" description="Low complexity" evidence="3">
    <location>
        <begin position="60"/>
        <end position="87"/>
    </location>
</feature>
<evidence type="ECO:0000259" key="5">
    <source>
        <dbReference type="PROSITE" id="PS50002"/>
    </source>
</evidence>
<accession>A0AAJ0G838</accession>